<feature type="transmembrane region" description="Helical" evidence="6">
    <location>
        <begin position="57"/>
        <end position="76"/>
    </location>
</feature>
<reference evidence="8" key="1">
    <citation type="submission" date="2020-10" db="EMBL/GenBank/DDBJ databases">
        <authorList>
            <person name="Gilroy R."/>
        </authorList>
    </citation>
    <scope>NUCLEOTIDE SEQUENCE</scope>
    <source>
        <strain evidence="8">ChiGjej2B2-12916</strain>
    </source>
</reference>
<accession>A0A9D0YRH4</accession>
<comment type="caution">
    <text evidence="8">The sequence shown here is derived from an EMBL/GenBank/DDBJ whole genome shotgun (WGS) entry which is preliminary data.</text>
</comment>
<dbReference type="EMBL" id="DVFO01000031">
    <property type="protein sequence ID" value="HIQ60627.1"/>
    <property type="molecule type" value="Genomic_DNA"/>
</dbReference>
<evidence type="ECO:0000259" key="7">
    <source>
        <dbReference type="Pfam" id="PF13244"/>
    </source>
</evidence>
<dbReference type="InterPro" id="IPR042106">
    <property type="entry name" value="Nuo/plastoQ_OxRdtase_6_NuoJ"/>
</dbReference>
<dbReference type="Pfam" id="PF13244">
    <property type="entry name" value="MbhD"/>
    <property type="match status" value="1"/>
</dbReference>
<dbReference type="Proteomes" id="UP000886879">
    <property type="component" value="Unassembled WGS sequence"/>
</dbReference>
<organism evidence="8 9">
    <name type="scientific">Candidatus Enterenecus faecium</name>
    <dbReference type="NCBI Taxonomy" id="2840780"/>
    <lineage>
        <taxon>Bacteria</taxon>
        <taxon>Bacillati</taxon>
        <taxon>Bacillota</taxon>
        <taxon>Clostridia</taxon>
        <taxon>Eubacteriales</taxon>
        <taxon>Candidatus Enterenecus</taxon>
    </lineage>
</organism>
<dbReference type="AlphaFoldDB" id="A0A9D0YRH4"/>
<evidence type="ECO:0000313" key="9">
    <source>
        <dbReference type="Proteomes" id="UP000886879"/>
    </source>
</evidence>
<keyword evidence="3 6" id="KW-0812">Transmembrane</keyword>
<evidence type="ECO:0000256" key="6">
    <source>
        <dbReference type="SAM" id="Phobius"/>
    </source>
</evidence>
<sequence length="87" mass="9002">MNGTLVFVLNTLVLCGIVASAIVAVNAKKVIDSVIALAATGSFVALEFVLLQAPDVAIAEASVGAVLSTILYIIALRKVYGRKGEQQ</sequence>
<evidence type="ECO:0000256" key="2">
    <source>
        <dbReference type="ARBA" id="ARBA00022475"/>
    </source>
</evidence>
<dbReference type="InterPro" id="IPR025383">
    <property type="entry name" value="MrpA_C/MbhD"/>
</dbReference>
<dbReference type="Gene3D" id="1.20.120.1200">
    <property type="entry name" value="NADH-ubiquinone/plastoquinone oxidoreductase chain 6, subunit NuoJ"/>
    <property type="match status" value="1"/>
</dbReference>
<evidence type="ECO:0000256" key="5">
    <source>
        <dbReference type="ARBA" id="ARBA00023136"/>
    </source>
</evidence>
<feature type="transmembrane region" description="Helical" evidence="6">
    <location>
        <begin position="34"/>
        <end position="51"/>
    </location>
</feature>
<keyword evidence="5 6" id="KW-0472">Membrane</keyword>
<keyword evidence="2" id="KW-1003">Cell membrane</keyword>
<keyword evidence="4 6" id="KW-1133">Transmembrane helix</keyword>
<name>A0A9D0YRH4_9FIRM</name>
<reference evidence="8" key="2">
    <citation type="journal article" date="2021" name="PeerJ">
        <title>Extensive microbial diversity within the chicken gut microbiome revealed by metagenomics and culture.</title>
        <authorList>
            <person name="Gilroy R."/>
            <person name="Ravi A."/>
            <person name="Getino M."/>
            <person name="Pursley I."/>
            <person name="Horton D.L."/>
            <person name="Alikhan N.F."/>
            <person name="Baker D."/>
            <person name="Gharbi K."/>
            <person name="Hall N."/>
            <person name="Watson M."/>
            <person name="Adriaenssens E.M."/>
            <person name="Foster-Nyarko E."/>
            <person name="Jarju S."/>
            <person name="Secka A."/>
            <person name="Antonio M."/>
            <person name="Oren A."/>
            <person name="Chaudhuri R.R."/>
            <person name="La Ragione R."/>
            <person name="Hildebrand F."/>
            <person name="Pallen M.J."/>
        </authorList>
    </citation>
    <scope>NUCLEOTIDE SEQUENCE</scope>
    <source>
        <strain evidence="8">ChiGjej2B2-12916</strain>
    </source>
</reference>
<feature type="domain" description="MrpA C-terminal/MbhD" evidence="7">
    <location>
        <begin position="16"/>
        <end position="79"/>
    </location>
</feature>
<comment type="subcellular location">
    <subcellularLocation>
        <location evidence="1">Cell membrane</location>
        <topology evidence="1">Multi-pass membrane protein</topology>
    </subcellularLocation>
</comment>
<proteinExistence type="predicted"/>
<gene>
    <name evidence="8" type="ORF">IAD31_03405</name>
</gene>
<evidence type="ECO:0000256" key="3">
    <source>
        <dbReference type="ARBA" id="ARBA00022692"/>
    </source>
</evidence>
<protein>
    <submittedName>
        <fullName evidence="8">DUF4040 domain-containing protein</fullName>
    </submittedName>
</protein>
<evidence type="ECO:0000256" key="4">
    <source>
        <dbReference type="ARBA" id="ARBA00022989"/>
    </source>
</evidence>
<evidence type="ECO:0000313" key="8">
    <source>
        <dbReference type="EMBL" id="HIQ60627.1"/>
    </source>
</evidence>
<evidence type="ECO:0000256" key="1">
    <source>
        <dbReference type="ARBA" id="ARBA00004651"/>
    </source>
</evidence>
<dbReference type="GO" id="GO:0005886">
    <property type="term" value="C:plasma membrane"/>
    <property type="evidence" value="ECO:0007669"/>
    <property type="project" value="UniProtKB-SubCell"/>
</dbReference>
<feature type="transmembrane region" description="Helical" evidence="6">
    <location>
        <begin position="6"/>
        <end position="27"/>
    </location>
</feature>